<evidence type="ECO:0000313" key="2">
    <source>
        <dbReference type="Proteomes" id="UP000784294"/>
    </source>
</evidence>
<name>A0A448X166_9PLAT</name>
<keyword evidence="2" id="KW-1185">Reference proteome</keyword>
<protein>
    <submittedName>
        <fullName evidence="1">Uncharacterized protein</fullName>
    </submittedName>
</protein>
<sequence>MIQSFTENKPSKRSRGGLLPMVRIYERFSQLANSAFADSGRISDLERAHGELVRSLMTEIERVASESVKTPREVVQMGKLSI</sequence>
<dbReference type="Proteomes" id="UP000784294">
    <property type="component" value="Unassembled WGS sequence"/>
</dbReference>
<dbReference type="OrthoDB" id="27109at2759"/>
<reference evidence="1" key="1">
    <citation type="submission" date="2018-11" db="EMBL/GenBank/DDBJ databases">
        <authorList>
            <consortium name="Pathogen Informatics"/>
        </authorList>
    </citation>
    <scope>NUCLEOTIDE SEQUENCE</scope>
</reference>
<comment type="caution">
    <text evidence="1">The sequence shown here is derived from an EMBL/GenBank/DDBJ whole genome shotgun (WGS) entry which is preliminary data.</text>
</comment>
<dbReference type="EMBL" id="CAAALY010073097">
    <property type="protein sequence ID" value="VEL25333.1"/>
    <property type="molecule type" value="Genomic_DNA"/>
</dbReference>
<accession>A0A448X166</accession>
<gene>
    <name evidence="1" type="ORF">PXEA_LOCUS18773</name>
</gene>
<dbReference type="AlphaFoldDB" id="A0A448X166"/>
<evidence type="ECO:0000313" key="1">
    <source>
        <dbReference type="EMBL" id="VEL25333.1"/>
    </source>
</evidence>
<proteinExistence type="predicted"/>
<organism evidence="1 2">
    <name type="scientific">Protopolystoma xenopodis</name>
    <dbReference type="NCBI Taxonomy" id="117903"/>
    <lineage>
        <taxon>Eukaryota</taxon>
        <taxon>Metazoa</taxon>
        <taxon>Spiralia</taxon>
        <taxon>Lophotrochozoa</taxon>
        <taxon>Platyhelminthes</taxon>
        <taxon>Monogenea</taxon>
        <taxon>Polyopisthocotylea</taxon>
        <taxon>Polystomatidea</taxon>
        <taxon>Polystomatidae</taxon>
        <taxon>Protopolystoma</taxon>
    </lineage>
</organism>